<gene>
    <name evidence="2" type="ORF">HJG59_009514</name>
</gene>
<keyword evidence="3" id="KW-1185">Reference proteome</keyword>
<evidence type="ECO:0000256" key="1">
    <source>
        <dbReference type="SAM" id="MobiDB-lite"/>
    </source>
</evidence>
<evidence type="ECO:0000313" key="2">
    <source>
        <dbReference type="EMBL" id="KAF6416252.1"/>
    </source>
</evidence>
<comment type="caution">
    <text evidence="2">The sequence shown here is derived from an EMBL/GenBank/DDBJ whole genome shotgun (WGS) entry which is preliminary data.</text>
</comment>
<organism evidence="2 3">
    <name type="scientific">Molossus molossus</name>
    <name type="common">Pallas' mastiff bat</name>
    <name type="synonym">Vespertilio molossus</name>
    <dbReference type="NCBI Taxonomy" id="27622"/>
    <lineage>
        <taxon>Eukaryota</taxon>
        <taxon>Metazoa</taxon>
        <taxon>Chordata</taxon>
        <taxon>Craniata</taxon>
        <taxon>Vertebrata</taxon>
        <taxon>Euteleostomi</taxon>
        <taxon>Mammalia</taxon>
        <taxon>Eutheria</taxon>
        <taxon>Laurasiatheria</taxon>
        <taxon>Chiroptera</taxon>
        <taxon>Yangochiroptera</taxon>
        <taxon>Molossidae</taxon>
        <taxon>Molossus</taxon>
    </lineage>
</organism>
<accession>A0A7J8CZS8</accession>
<evidence type="ECO:0000313" key="3">
    <source>
        <dbReference type="Proteomes" id="UP000550707"/>
    </source>
</evidence>
<feature type="region of interest" description="Disordered" evidence="1">
    <location>
        <begin position="35"/>
        <end position="82"/>
    </location>
</feature>
<name>A0A7J8CZS8_MOLMO</name>
<proteinExistence type="predicted"/>
<reference evidence="2 3" key="1">
    <citation type="journal article" date="2020" name="Nature">
        <title>Six reference-quality genomes reveal evolution of bat adaptations.</title>
        <authorList>
            <person name="Jebb D."/>
            <person name="Huang Z."/>
            <person name="Pippel M."/>
            <person name="Hughes G.M."/>
            <person name="Lavrichenko K."/>
            <person name="Devanna P."/>
            <person name="Winkler S."/>
            <person name="Jermiin L.S."/>
            <person name="Skirmuntt E.C."/>
            <person name="Katzourakis A."/>
            <person name="Burkitt-Gray L."/>
            <person name="Ray D.A."/>
            <person name="Sullivan K.A.M."/>
            <person name="Roscito J.G."/>
            <person name="Kirilenko B.M."/>
            <person name="Davalos L.M."/>
            <person name="Corthals A.P."/>
            <person name="Power M.L."/>
            <person name="Jones G."/>
            <person name="Ransome R.D."/>
            <person name="Dechmann D.K.N."/>
            <person name="Locatelli A.G."/>
            <person name="Puechmaille S.J."/>
            <person name="Fedrigo O."/>
            <person name="Jarvis E.D."/>
            <person name="Hiller M."/>
            <person name="Vernes S.C."/>
            <person name="Myers E.W."/>
            <person name="Teeling E.C."/>
        </authorList>
    </citation>
    <scope>NUCLEOTIDE SEQUENCE [LARGE SCALE GENOMIC DNA]</scope>
    <source>
        <strain evidence="2">MMolMol1</strain>
        <tissue evidence="2">Muscle</tissue>
    </source>
</reference>
<dbReference type="InParanoid" id="A0A7J8CZS8"/>
<dbReference type="Proteomes" id="UP000550707">
    <property type="component" value="Unassembled WGS sequence"/>
</dbReference>
<protein>
    <submittedName>
        <fullName evidence="2">Uncharacterized protein</fullName>
    </submittedName>
</protein>
<dbReference type="EMBL" id="JACASF010000019">
    <property type="protein sequence ID" value="KAF6416252.1"/>
    <property type="molecule type" value="Genomic_DNA"/>
</dbReference>
<sequence length="132" mass="14637">MKTNPSDCSWDLQKSPFQPAPLGCYPSPSPPLSIRKFLGVPREPAPSQRKPEGSYKHRRRERGPIRQTRWQPPLRGCGCPPTQGGGLRHVTLPCLAPPPAAVPDGRQSSERRRRPFCACFLWDAVVAVGSEE</sequence>
<dbReference type="AlphaFoldDB" id="A0A7J8CZS8"/>